<dbReference type="GO" id="GO:0032259">
    <property type="term" value="P:methylation"/>
    <property type="evidence" value="ECO:0007669"/>
    <property type="project" value="UniProtKB-KW"/>
</dbReference>
<dbReference type="SMART" id="SM00558">
    <property type="entry name" value="JmjC"/>
    <property type="match status" value="1"/>
</dbReference>
<dbReference type="AlphaFoldDB" id="A0A1H8NM83"/>
<keyword evidence="2" id="KW-0479">Metal-binding</keyword>
<comment type="cofactor">
    <cofactor evidence="1">
        <name>Fe(2+)</name>
        <dbReference type="ChEBI" id="CHEBI:29033"/>
    </cofactor>
</comment>
<keyword evidence="4" id="KW-0408">Iron</keyword>
<name>A0A1H8NM83_9PROT</name>
<dbReference type="GO" id="GO:0046872">
    <property type="term" value="F:metal ion binding"/>
    <property type="evidence" value="ECO:0007669"/>
    <property type="project" value="UniProtKB-KW"/>
</dbReference>
<dbReference type="Proteomes" id="UP000183898">
    <property type="component" value="Unassembled WGS sequence"/>
</dbReference>
<keyword evidence="6" id="KW-0489">Methyltransferase</keyword>
<dbReference type="EMBL" id="FOCT01000017">
    <property type="protein sequence ID" value="SEO30639.1"/>
    <property type="molecule type" value="Genomic_DNA"/>
</dbReference>
<evidence type="ECO:0000256" key="2">
    <source>
        <dbReference type="ARBA" id="ARBA00022723"/>
    </source>
</evidence>
<evidence type="ECO:0000256" key="1">
    <source>
        <dbReference type="ARBA" id="ARBA00001954"/>
    </source>
</evidence>
<evidence type="ECO:0000313" key="6">
    <source>
        <dbReference type="EMBL" id="SEO30639.1"/>
    </source>
</evidence>
<evidence type="ECO:0000259" key="5">
    <source>
        <dbReference type="PROSITE" id="PS51184"/>
    </source>
</evidence>
<sequence length="325" mass="37780">MNEIERLALEKVAPCDSSALAALATVIEGEIPRMNFNSSWEFEQHLRGSKTPVILTNKMIEWPAMKLWNLEYFRETYGNVSLPASINLPDKGAVYDQANQNHHQMMKLEDIVDLIKQPNAKPCYTHQRPISFFPSAERDVNFEEIVPPHPRHRPSINLWIGSKGTRSGLHFDRRDNLLGQIQGQKWVLCCPPEERSKLNQFRRNIDKSKIDVENMDLNKQPQLKKVRMWHAILQPGELLFIPRMWWHFVRSLDPSISINFWFGPTAPWNEQIPAILSAGPLSLLVLTRDFIWNGILGRPHKTYLHTGRPSGAYYYDKIIGWRLKR</sequence>
<dbReference type="RefSeq" id="WP_074748904.1">
    <property type="nucleotide sequence ID" value="NZ_FOCT01000017.1"/>
</dbReference>
<evidence type="ECO:0000256" key="4">
    <source>
        <dbReference type="ARBA" id="ARBA00023004"/>
    </source>
</evidence>
<evidence type="ECO:0000256" key="3">
    <source>
        <dbReference type="ARBA" id="ARBA00023002"/>
    </source>
</evidence>
<gene>
    <name evidence="6" type="ORF">SAMN05216404_1176</name>
</gene>
<dbReference type="GO" id="GO:0016491">
    <property type="term" value="F:oxidoreductase activity"/>
    <property type="evidence" value="ECO:0007669"/>
    <property type="project" value="UniProtKB-KW"/>
</dbReference>
<dbReference type="PROSITE" id="PS51184">
    <property type="entry name" value="JMJC"/>
    <property type="match status" value="1"/>
</dbReference>
<dbReference type="InterPro" id="IPR041667">
    <property type="entry name" value="Cupin_8"/>
</dbReference>
<protein>
    <submittedName>
        <fullName evidence="6">Lysine-specific demethylase 8</fullName>
    </submittedName>
</protein>
<evidence type="ECO:0000313" key="7">
    <source>
        <dbReference type="Proteomes" id="UP000183898"/>
    </source>
</evidence>
<feature type="domain" description="JmjC" evidence="5">
    <location>
        <begin position="122"/>
        <end position="279"/>
    </location>
</feature>
<dbReference type="Pfam" id="PF13621">
    <property type="entry name" value="Cupin_8"/>
    <property type="match status" value="1"/>
</dbReference>
<reference evidence="6 7" key="1">
    <citation type="submission" date="2016-10" db="EMBL/GenBank/DDBJ databases">
        <authorList>
            <person name="de Groot N.N."/>
        </authorList>
    </citation>
    <scope>NUCLEOTIDE SEQUENCE [LARGE SCALE GENOMIC DNA]</scope>
    <source>
        <strain evidence="6 7">Nl18</strain>
    </source>
</reference>
<keyword evidence="3" id="KW-0560">Oxidoreductase</keyword>
<dbReference type="PANTHER" id="PTHR12461">
    <property type="entry name" value="HYPOXIA-INDUCIBLE FACTOR 1 ALPHA INHIBITOR-RELATED"/>
    <property type="match status" value="1"/>
</dbReference>
<proteinExistence type="predicted"/>
<dbReference type="PANTHER" id="PTHR12461:SF106">
    <property type="entry name" value="BIFUNCTIONAL PEPTIDASE AND ARGINYL-HYDROXYLASE JMJD5"/>
    <property type="match status" value="1"/>
</dbReference>
<dbReference type="GO" id="GO:0008168">
    <property type="term" value="F:methyltransferase activity"/>
    <property type="evidence" value="ECO:0007669"/>
    <property type="project" value="UniProtKB-KW"/>
</dbReference>
<dbReference type="InterPro" id="IPR003347">
    <property type="entry name" value="JmjC_dom"/>
</dbReference>
<dbReference type="Gene3D" id="2.60.120.650">
    <property type="entry name" value="Cupin"/>
    <property type="match status" value="1"/>
</dbReference>
<dbReference type="SUPFAM" id="SSF51197">
    <property type="entry name" value="Clavaminate synthase-like"/>
    <property type="match status" value="1"/>
</dbReference>
<accession>A0A1H8NM83</accession>
<organism evidence="6 7">
    <name type="scientific">Nitrosospira multiformis</name>
    <dbReference type="NCBI Taxonomy" id="1231"/>
    <lineage>
        <taxon>Bacteria</taxon>
        <taxon>Pseudomonadati</taxon>
        <taxon>Pseudomonadota</taxon>
        <taxon>Betaproteobacteria</taxon>
        <taxon>Nitrosomonadales</taxon>
        <taxon>Nitrosomonadaceae</taxon>
        <taxon>Nitrosospira</taxon>
    </lineage>
</organism>
<keyword evidence="6" id="KW-0808">Transferase</keyword>